<evidence type="ECO:0000256" key="1">
    <source>
        <dbReference type="SAM" id="MobiDB-lite"/>
    </source>
</evidence>
<gene>
    <name evidence="2" type="ORF">LVIROSA_LOCUS23699</name>
</gene>
<name>A0AAU9NHN6_9ASTR</name>
<organism evidence="2 3">
    <name type="scientific">Lactuca virosa</name>
    <dbReference type="NCBI Taxonomy" id="75947"/>
    <lineage>
        <taxon>Eukaryota</taxon>
        <taxon>Viridiplantae</taxon>
        <taxon>Streptophyta</taxon>
        <taxon>Embryophyta</taxon>
        <taxon>Tracheophyta</taxon>
        <taxon>Spermatophyta</taxon>
        <taxon>Magnoliopsida</taxon>
        <taxon>eudicotyledons</taxon>
        <taxon>Gunneridae</taxon>
        <taxon>Pentapetalae</taxon>
        <taxon>asterids</taxon>
        <taxon>campanulids</taxon>
        <taxon>Asterales</taxon>
        <taxon>Asteraceae</taxon>
        <taxon>Cichorioideae</taxon>
        <taxon>Cichorieae</taxon>
        <taxon>Lactucinae</taxon>
        <taxon>Lactuca</taxon>
    </lineage>
</organism>
<feature type="region of interest" description="Disordered" evidence="1">
    <location>
        <begin position="280"/>
        <end position="308"/>
    </location>
</feature>
<evidence type="ECO:0000313" key="2">
    <source>
        <dbReference type="EMBL" id="CAH1437366.1"/>
    </source>
</evidence>
<reference evidence="2 3" key="1">
    <citation type="submission" date="2022-01" db="EMBL/GenBank/DDBJ databases">
        <authorList>
            <person name="Xiong W."/>
            <person name="Schranz E."/>
        </authorList>
    </citation>
    <scope>NUCLEOTIDE SEQUENCE [LARGE SCALE GENOMIC DNA]</scope>
</reference>
<dbReference type="AlphaFoldDB" id="A0AAU9NHN6"/>
<accession>A0AAU9NHN6</accession>
<sequence length="376" mass="42533">MRQNSSPIKFMAATTITDPLVKRKTKVCFSIAAYSKDLIANLHHHSNVPIDQGLTQQELSAIEASFNFAFPPDLRSILREGLPVGQGFPNWRSSSAQQLDILINLPILGVLKEVHRRKFWDNRWGNRPEKDDDAVQLAKQFLEYVPVLVPVYRNCYIPTIPCVAGNPIFYVNGLDVRLWSYDVVGFFQQTEFKGGVLRPRSLGHFLSVPLWAATESRTIEFWTELTDLRRVTPVNGGETEKRWWGGNELRRFLEDVRLKLRNGGWKEADVDEMMMVMEMNGGDEKSSSSSSSPAPSPSSWSSSSDDESGGVNYVRMLSGMLLRAGWSRGDVMESLGCLTMEEDRTVEIENECGGGDYLFDFEYNNYSCVREGQSRC</sequence>
<comment type="caution">
    <text evidence="2">The sequence shown here is derived from an EMBL/GenBank/DDBJ whole genome shotgun (WGS) entry which is preliminary data.</text>
</comment>
<feature type="compositionally biased region" description="Low complexity" evidence="1">
    <location>
        <begin position="287"/>
        <end position="303"/>
    </location>
</feature>
<dbReference type="PANTHER" id="PTHR32011">
    <property type="entry name" value="OS08G0472400 PROTEIN"/>
    <property type="match status" value="1"/>
</dbReference>
<dbReference type="EMBL" id="CAKMRJ010004445">
    <property type="protein sequence ID" value="CAH1437366.1"/>
    <property type="molecule type" value="Genomic_DNA"/>
</dbReference>
<dbReference type="PANTHER" id="PTHR32011:SF6">
    <property type="entry name" value="KNR4_SMI1-LIKE DOMAIN-CONTAINING PROTEIN"/>
    <property type="match status" value="1"/>
</dbReference>
<proteinExistence type="predicted"/>
<evidence type="ECO:0008006" key="4">
    <source>
        <dbReference type="Google" id="ProtNLM"/>
    </source>
</evidence>
<evidence type="ECO:0000313" key="3">
    <source>
        <dbReference type="Proteomes" id="UP001157418"/>
    </source>
</evidence>
<keyword evidence="3" id="KW-1185">Reference proteome</keyword>
<protein>
    <recommendedName>
        <fullName evidence="4">Knr4/Smi1-like domain-containing protein</fullName>
    </recommendedName>
</protein>
<dbReference type="Proteomes" id="UP001157418">
    <property type="component" value="Unassembled WGS sequence"/>
</dbReference>